<evidence type="ECO:0000256" key="10">
    <source>
        <dbReference type="ARBA" id="ARBA00023204"/>
    </source>
</evidence>
<feature type="compositionally biased region" description="Pro residues" evidence="15">
    <location>
        <begin position="577"/>
        <end position="590"/>
    </location>
</feature>
<dbReference type="PANTHER" id="PTHR45674">
    <property type="entry name" value="DNA LIGASE 1/3 FAMILY MEMBER"/>
    <property type="match status" value="1"/>
</dbReference>
<name>A0ABZ2M3K6_9BACT</name>
<feature type="compositionally biased region" description="Low complexity" evidence="15">
    <location>
        <begin position="32"/>
        <end position="51"/>
    </location>
</feature>
<dbReference type="PROSITE" id="PS50160">
    <property type="entry name" value="DNA_LIGASE_A3"/>
    <property type="match status" value="1"/>
</dbReference>
<evidence type="ECO:0000256" key="4">
    <source>
        <dbReference type="ARBA" id="ARBA00022723"/>
    </source>
</evidence>
<feature type="region of interest" description="Disordered" evidence="15">
    <location>
        <begin position="31"/>
        <end position="51"/>
    </location>
</feature>
<keyword evidence="11" id="KW-0131">Cell cycle</keyword>
<keyword evidence="6 13" id="KW-0227">DNA damage</keyword>
<gene>
    <name evidence="17" type="ORF">LZC94_03665</name>
</gene>
<dbReference type="Proteomes" id="UP001370348">
    <property type="component" value="Chromosome"/>
</dbReference>
<evidence type="ECO:0000256" key="2">
    <source>
        <dbReference type="ARBA" id="ARBA00022618"/>
    </source>
</evidence>
<keyword evidence="10 13" id="KW-0234">DNA repair</keyword>
<keyword evidence="2" id="KW-0132">Cell division</keyword>
<keyword evidence="1 13" id="KW-0436">Ligase</keyword>
<accession>A0ABZ2M3K6</accession>
<dbReference type="Pfam" id="PF04675">
    <property type="entry name" value="DNA_ligase_A_N"/>
    <property type="match status" value="1"/>
</dbReference>
<dbReference type="EMBL" id="CP089984">
    <property type="protein sequence ID" value="WXB16379.1"/>
    <property type="molecule type" value="Genomic_DNA"/>
</dbReference>
<organism evidence="17 18">
    <name type="scientific">Pendulispora albinea</name>
    <dbReference type="NCBI Taxonomy" id="2741071"/>
    <lineage>
        <taxon>Bacteria</taxon>
        <taxon>Pseudomonadati</taxon>
        <taxon>Myxococcota</taxon>
        <taxon>Myxococcia</taxon>
        <taxon>Myxococcales</taxon>
        <taxon>Sorangiineae</taxon>
        <taxon>Pendulisporaceae</taxon>
        <taxon>Pendulispora</taxon>
    </lineage>
</organism>
<evidence type="ECO:0000259" key="16">
    <source>
        <dbReference type="PROSITE" id="PS50160"/>
    </source>
</evidence>
<evidence type="ECO:0000256" key="6">
    <source>
        <dbReference type="ARBA" id="ARBA00022763"/>
    </source>
</evidence>
<keyword evidence="7 13" id="KW-0067">ATP-binding</keyword>
<dbReference type="RefSeq" id="WP_394826003.1">
    <property type="nucleotide sequence ID" value="NZ_CP089984.1"/>
</dbReference>
<evidence type="ECO:0000256" key="12">
    <source>
        <dbReference type="ARBA" id="ARBA00034003"/>
    </source>
</evidence>
<evidence type="ECO:0000256" key="13">
    <source>
        <dbReference type="RuleBase" id="RU000617"/>
    </source>
</evidence>
<keyword evidence="9 13" id="KW-0233">DNA recombination</keyword>
<dbReference type="InterPro" id="IPR012310">
    <property type="entry name" value="DNA_ligase_ATP-dep_cent"/>
</dbReference>
<dbReference type="Pfam" id="PF01068">
    <property type="entry name" value="DNA_ligase_A_M"/>
    <property type="match status" value="1"/>
</dbReference>
<feature type="domain" description="ATP-dependent DNA ligase family profile" evidence="16">
    <location>
        <begin position="336"/>
        <end position="471"/>
    </location>
</feature>
<dbReference type="InterPro" id="IPR012340">
    <property type="entry name" value="NA-bd_OB-fold"/>
</dbReference>
<sequence>MKRLAAALEVARTTRSRIGKEQALAAAFRSIASPDTPDASDSSPAESSPATDLAMRGLATAARLATGLTLPVGDGRSLGVGGSLMTELAVQRTGEPPDVLWTLARRTGDLGEAFGELVERQEGAADRPGVPLHEVAELFDALAATGVRAQKLALLEHVFARATPLETKYLAKVILGSLRVGALGGVTEAAIARAFGVALDDVRRAMALATDPGVVVVLAKEHRLHEARFELGRPVAYMLATPLENVAQPIDPGAYVLEDKLDGVRAQLHKSGETIALFARGLDRVTTAFPEVVEAFRAIPTDVVLDGELVAMTPDFRPRPFQALQARLRRLAPTAAMIEKTPVTFVAFDVLYEGSSELLSATWLERRAALDRFTAAHGPRAGFMVNPTVRLRADEPLPEQLDRAFDEARGRGHEGLVLKKLDAPYEAGRRGQAWIKVKRAFATLDVVITAAEEGHGKRAGVLSDYTFGVWKDDALVNVGKAYSGLTDVEIDQMTQRLQALTVEQHGGLRLVRPEIVLEVAFDGIQRSTRHASGFALRFPRIVRIRDDKLPDLADRLEAVQALFAAQVETGHREEPSDPPPAEPPAAPAPRAPRRKKSKASPNQLSLFGTPGEVGASRSAASRSDGLRPDGSGEADASDPPDGSDEPK</sequence>
<evidence type="ECO:0000256" key="8">
    <source>
        <dbReference type="ARBA" id="ARBA00022842"/>
    </source>
</evidence>
<evidence type="ECO:0000256" key="14">
    <source>
        <dbReference type="RuleBase" id="RU004196"/>
    </source>
</evidence>
<dbReference type="InterPro" id="IPR012308">
    <property type="entry name" value="DNA_ligase_ATP-dep_N"/>
</dbReference>
<keyword evidence="3" id="KW-0235">DNA replication</keyword>
<dbReference type="PANTHER" id="PTHR45674:SF13">
    <property type="entry name" value="DNA LIGASE-RELATED"/>
    <property type="match status" value="1"/>
</dbReference>
<evidence type="ECO:0000256" key="3">
    <source>
        <dbReference type="ARBA" id="ARBA00022705"/>
    </source>
</evidence>
<keyword evidence="8" id="KW-0460">Magnesium</keyword>
<evidence type="ECO:0000313" key="18">
    <source>
        <dbReference type="Proteomes" id="UP001370348"/>
    </source>
</evidence>
<dbReference type="SUPFAM" id="SSF50249">
    <property type="entry name" value="Nucleic acid-binding proteins"/>
    <property type="match status" value="1"/>
</dbReference>
<dbReference type="InterPro" id="IPR016059">
    <property type="entry name" value="DNA_ligase_ATP-dep_CS"/>
</dbReference>
<dbReference type="CDD" id="cd07972">
    <property type="entry name" value="OBF_DNA_ligase_Arch_LigB"/>
    <property type="match status" value="1"/>
</dbReference>
<keyword evidence="18" id="KW-1185">Reference proteome</keyword>
<evidence type="ECO:0000256" key="15">
    <source>
        <dbReference type="SAM" id="MobiDB-lite"/>
    </source>
</evidence>
<evidence type="ECO:0000256" key="9">
    <source>
        <dbReference type="ARBA" id="ARBA00023172"/>
    </source>
</evidence>
<dbReference type="Gene3D" id="3.30.470.30">
    <property type="entry name" value="DNA ligase/mRNA capping enzyme"/>
    <property type="match status" value="1"/>
</dbReference>
<dbReference type="SUPFAM" id="SSF56091">
    <property type="entry name" value="DNA ligase/mRNA capping enzyme, catalytic domain"/>
    <property type="match status" value="1"/>
</dbReference>
<dbReference type="Gene3D" id="2.40.50.140">
    <property type="entry name" value="Nucleic acid-binding proteins"/>
    <property type="match status" value="1"/>
</dbReference>
<evidence type="ECO:0000256" key="1">
    <source>
        <dbReference type="ARBA" id="ARBA00022598"/>
    </source>
</evidence>
<dbReference type="Gene3D" id="1.10.3260.10">
    <property type="entry name" value="DNA ligase, ATP-dependent, N-terminal domain"/>
    <property type="match status" value="1"/>
</dbReference>
<comment type="catalytic activity">
    <reaction evidence="12 13">
        <text>ATP + (deoxyribonucleotide)n-3'-hydroxyl + 5'-phospho-(deoxyribonucleotide)m = (deoxyribonucleotide)n+m + AMP + diphosphate.</text>
        <dbReference type="EC" id="6.5.1.1"/>
    </reaction>
</comment>
<dbReference type="InterPro" id="IPR036599">
    <property type="entry name" value="DNA_ligase_N_sf"/>
</dbReference>
<evidence type="ECO:0000256" key="7">
    <source>
        <dbReference type="ARBA" id="ARBA00022840"/>
    </source>
</evidence>
<dbReference type="InterPro" id="IPR000977">
    <property type="entry name" value="DNA_ligase_ATP-dep"/>
</dbReference>
<dbReference type="PROSITE" id="PS00697">
    <property type="entry name" value="DNA_LIGASE_A1"/>
    <property type="match status" value="1"/>
</dbReference>
<dbReference type="InterPro" id="IPR012309">
    <property type="entry name" value="DNA_ligase_ATP-dep_C"/>
</dbReference>
<keyword evidence="4" id="KW-0479">Metal-binding</keyword>
<proteinExistence type="inferred from homology"/>
<evidence type="ECO:0000256" key="5">
    <source>
        <dbReference type="ARBA" id="ARBA00022741"/>
    </source>
</evidence>
<evidence type="ECO:0000256" key="11">
    <source>
        <dbReference type="ARBA" id="ARBA00023306"/>
    </source>
</evidence>
<feature type="region of interest" description="Disordered" evidence="15">
    <location>
        <begin position="568"/>
        <end position="647"/>
    </location>
</feature>
<dbReference type="InterPro" id="IPR050191">
    <property type="entry name" value="ATP-dep_DNA_ligase"/>
</dbReference>
<dbReference type="NCBIfam" id="TIGR00574">
    <property type="entry name" value="dnl1"/>
    <property type="match status" value="1"/>
</dbReference>
<dbReference type="Pfam" id="PF04679">
    <property type="entry name" value="DNA_ligase_A_C"/>
    <property type="match status" value="1"/>
</dbReference>
<reference evidence="17 18" key="1">
    <citation type="submission" date="2021-12" db="EMBL/GenBank/DDBJ databases">
        <title>Discovery of the Pendulisporaceae a myxobacterial family with distinct sporulation behavior and unique specialized metabolism.</title>
        <authorList>
            <person name="Garcia R."/>
            <person name="Popoff A."/>
            <person name="Bader C.D."/>
            <person name="Loehr J."/>
            <person name="Walesch S."/>
            <person name="Walt C."/>
            <person name="Boldt J."/>
            <person name="Bunk B."/>
            <person name="Haeckl F.J.F.P.J."/>
            <person name="Gunesch A.P."/>
            <person name="Birkelbach J."/>
            <person name="Nuebel U."/>
            <person name="Pietschmann T."/>
            <person name="Bach T."/>
            <person name="Mueller R."/>
        </authorList>
    </citation>
    <scope>NUCLEOTIDE SEQUENCE [LARGE SCALE GENOMIC DNA]</scope>
    <source>
        <strain evidence="17 18">MSr11954</strain>
    </source>
</reference>
<comment type="similarity">
    <text evidence="14">Belongs to the ATP-dependent DNA ligase family.</text>
</comment>
<keyword evidence="5 13" id="KW-0547">Nucleotide-binding</keyword>
<dbReference type="SUPFAM" id="SSF117018">
    <property type="entry name" value="ATP-dependent DNA ligase DNA-binding domain"/>
    <property type="match status" value="1"/>
</dbReference>
<dbReference type="GO" id="GO:0003910">
    <property type="term" value="F:DNA ligase (ATP) activity"/>
    <property type="evidence" value="ECO:0007669"/>
    <property type="project" value="UniProtKB-EC"/>
</dbReference>
<dbReference type="PROSITE" id="PS00333">
    <property type="entry name" value="DNA_LIGASE_A2"/>
    <property type="match status" value="1"/>
</dbReference>
<feature type="compositionally biased region" description="Acidic residues" evidence="15">
    <location>
        <begin position="635"/>
        <end position="647"/>
    </location>
</feature>
<evidence type="ECO:0000313" key="17">
    <source>
        <dbReference type="EMBL" id="WXB16379.1"/>
    </source>
</evidence>
<protein>
    <recommendedName>
        <fullName evidence="13">DNA ligase</fullName>
        <ecNumber evidence="13">6.5.1.1</ecNumber>
    </recommendedName>
</protein>
<dbReference type="EC" id="6.5.1.1" evidence="13"/>